<dbReference type="PANTHER" id="PTHR43428:SF1">
    <property type="entry name" value="ARSENATE REDUCTASE"/>
    <property type="match status" value="1"/>
</dbReference>
<dbReference type="Proteomes" id="UP000593892">
    <property type="component" value="Chromosome"/>
</dbReference>
<dbReference type="RefSeq" id="WP_194448491.1">
    <property type="nucleotide sequence ID" value="NZ_CP063849.1"/>
</dbReference>
<dbReference type="InterPro" id="IPR036196">
    <property type="entry name" value="Ptyr_pPase_sf"/>
</dbReference>
<sequence length="138" mass="15094">MKRILVLCTGNSARSQMGEGLFRHAGAGAYEVESAGTKPSLVRPEAIAVMRELGIDLSGYRSKSVSEFEGQAFDYVVTVCDNARDSCPVFPAGTERIHWSFEDPAAVEGSEEERLAAFRRIRDQIRARVDGFVAEHAG</sequence>
<reference evidence="3 4" key="1">
    <citation type="submission" date="2020-10" db="EMBL/GenBank/DDBJ databases">
        <title>Complete genome sequence of Paludibaculum fermentans P105T, a facultatively anaerobic acidobacterium capable of dissimilatory Fe(III) reduction.</title>
        <authorList>
            <person name="Dedysh S.N."/>
            <person name="Beletsky A.V."/>
            <person name="Kulichevskaya I.S."/>
            <person name="Mardanov A.V."/>
            <person name="Ravin N.V."/>
        </authorList>
    </citation>
    <scope>NUCLEOTIDE SEQUENCE [LARGE SCALE GENOMIC DNA]</scope>
    <source>
        <strain evidence="3 4">P105</strain>
    </source>
</reference>
<evidence type="ECO:0000259" key="2">
    <source>
        <dbReference type="SMART" id="SM00226"/>
    </source>
</evidence>
<keyword evidence="4" id="KW-1185">Reference proteome</keyword>
<evidence type="ECO:0000256" key="1">
    <source>
        <dbReference type="ARBA" id="ARBA00022849"/>
    </source>
</evidence>
<keyword evidence="1" id="KW-0059">Arsenical resistance</keyword>
<dbReference type="KEGG" id="pfer:IRI77_29175"/>
<gene>
    <name evidence="3" type="ORF">IRI77_29175</name>
</gene>
<dbReference type="Gene3D" id="3.40.50.2300">
    <property type="match status" value="1"/>
</dbReference>
<organism evidence="3 4">
    <name type="scientific">Paludibaculum fermentans</name>
    <dbReference type="NCBI Taxonomy" id="1473598"/>
    <lineage>
        <taxon>Bacteria</taxon>
        <taxon>Pseudomonadati</taxon>
        <taxon>Acidobacteriota</taxon>
        <taxon>Terriglobia</taxon>
        <taxon>Bryobacterales</taxon>
        <taxon>Bryobacteraceae</taxon>
        <taxon>Paludibaculum</taxon>
    </lineage>
</organism>
<dbReference type="SMART" id="SM00226">
    <property type="entry name" value="LMWPc"/>
    <property type="match status" value="1"/>
</dbReference>
<protein>
    <submittedName>
        <fullName evidence="3">Arsenate reductase ArsC</fullName>
    </submittedName>
</protein>
<dbReference type="AlphaFoldDB" id="A0A7S7NNE7"/>
<dbReference type="EMBL" id="CP063849">
    <property type="protein sequence ID" value="QOY86822.1"/>
    <property type="molecule type" value="Genomic_DNA"/>
</dbReference>
<name>A0A7S7NNE7_PALFE</name>
<dbReference type="PANTHER" id="PTHR43428">
    <property type="entry name" value="ARSENATE REDUCTASE"/>
    <property type="match status" value="1"/>
</dbReference>
<dbReference type="GO" id="GO:0046685">
    <property type="term" value="P:response to arsenic-containing substance"/>
    <property type="evidence" value="ECO:0007669"/>
    <property type="project" value="UniProtKB-KW"/>
</dbReference>
<dbReference type="CDD" id="cd16345">
    <property type="entry name" value="LMWP_ArsC"/>
    <property type="match status" value="1"/>
</dbReference>
<accession>A0A7S7NNE7</accession>
<evidence type="ECO:0000313" key="3">
    <source>
        <dbReference type="EMBL" id="QOY86822.1"/>
    </source>
</evidence>
<dbReference type="InterPro" id="IPR023485">
    <property type="entry name" value="Ptyr_pPase"/>
</dbReference>
<proteinExistence type="predicted"/>
<dbReference type="Pfam" id="PF01451">
    <property type="entry name" value="LMWPc"/>
    <property type="match status" value="1"/>
</dbReference>
<feature type="domain" description="Phosphotyrosine protein phosphatase I" evidence="2">
    <location>
        <begin position="2"/>
        <end position="135"/>
    </location>
</feature>
<evidence type="ECO:0000313" key="4">
    <source>
        <dbReference type="Proteomes" id="UP000593892"/>
    </source>
</evidence>
<dbReference type="SUPFAM" id="SSF52788">
    <property type="entry name" value="Phosphotyrosine protein phosphatases I"/>
    <property type="match status" value="1"/>
</dbReference>